<name>B8LX52_TALSN</name>
<dbReference type="VEuPathDB" id="FungiDB:TSTA_061900"/>
<dbReference type="OrthoDB" id="5368615at2759"/>
<reference evidence="2" key="1">
    <citation type="journal article" date="2015" name="Genome Announc.">
        <title>Genome sequence of the AIDS-associated pathogen Penicillium marneffei (ATCC18224) and its near taxonomic relative Talaromyces stipitatus (ATCC10500).</title>
        <authorList>
            <person name="Nierman W.C."/>
            <person name="Fedorova-Abrams N.D."/>
            <person name="Andrianopoulos A."/>
        </authorList>
    </citation>
    <scope>NUCLEOTIDE SEQUENCE [LARGE SCALE GENOMIC DNA]</scope>
    <source>
        <strain evidence="2">ATCC 10500 / CBS 375.48 / QM 6759 / NRRL 1006</strain>
    </source>
</reference>
<dbReference type="InParanoid" id="B8LX52"/>
<sequence>MVVKFKWIWLIDDTGAYGGDRVGGPGKQVIFTKFLRQRPHPSVQTHTLLSRSPIMSGSGILAQWQARRAVLVVPMGGVQFLSFQQQPAIGTRDLGSCSVVLIASARGAILAHIPPRPLQPSPDPFAGDNNARNMMNQVATLYQQNSGYFSSADSVVVCAWYNGAVALPDQMEIMSSSLRQLGLNPTIKTYHVPGNRSLPGQGTVIAIKSANQPRPQIYVEDRLI</sequence>
<dbReference type="RefSeq" id="XP_002340089.1">
    <property type="nucleotide sequence ID" value="XM_002340048.1"/>
</dbReference>
<accession>B8LX52</accession>
<dbReference type="GeneID" id="8101063"/>
<protein>
    <submittedName>
        <fullName evidence="1">Uncharacterized protein</fullName>
    </submittedName>
</protein>
<evidence type="ECO:0000313" key="1">
    <source>
        <dbReference type="EMBL" id="EED22702.1"/>
    </source>
</evidence>
<dbReference type="Proteomes" id="UP000001745">
    <property type="component" value="Unassembled WGS sequence"/>
</dbReference>
<evidence type="ECO:0000313" key="2">
    <source>
        <dbReference type="Proteomes" id="UP000001745"/>
    </source>
</evidence>
<dbReference type="EMBL" id="EQ962652">
    <property type="protein sequence ID" value="EED22702.1"/>
    <property type="molecule type" value="Genomic_DNA"/>
</dbReference>
<dbReference type="PhylomeDB" id="B8LX52"/>
<dbReference type="OMA" id="VQIMHSA"/>
<gene>
    <name evidence="1" type="ORF">TSTA_061900</name>
</gene>
<proteinExistence type="predicted"/>
<keyword evidence="2" id="KW-1185">Reference proteome</keyword>
<dbReference type="HOGENOM" id="CLU_081934_1_0_1"/>
<dbReference type="AlphaFoldDB" id="B8LX52"/>
<organism evidence="1 2">
    <name type="scientific">Talaromyces stipitatus (strain ATCC 10500 / CBS 375.48 / QM 6759 / NRRL 1006)</name>
    <name type="common">Penicillium stipitatum</name>
    <dbReference type="NCBI Taxonomy" id="441959"/>
    <lineage>
        <taxon>Eukaryota</taxon>
        <taxon>Fungi</taxon>
        <taxon>Dikarya</taxon>
        <taxon>Ascomycota</taxon>
        <taxon>Pezizomycotina</taxon>
        <taxon>Eurotiomycetes</taxon>
        <taxon>Eurotiomycetidae</taxon>
        <taxon>Eurotiales</taxon>
        <taxon>Trichocomaceae</taxon>
        <taxon>Talaromyces</taxon>
        <taxon>Talaromyces sect. Talaromyces</taxon>
    </lineage>
</organism>
<dbReference type="eggNOG" id="ENOG502T17S">
    <property type="taxonomic scope" value="Eukaryota"/>
</dbReference>